<dbReference type="InterPro" id="IPR021783">
    <property type="entry name" value="DUF3348"/>
</dbReference>
<dbReference type="EMBL" id="JAVDRF010000002">
    <property type="protein sequence ID" value="MDR6535178.1"/>
    <property type="molecule type" value="Genomic_DNA"/>
</dbReference>
<evidence type="ECO:0000313" key="2">
    <source>
        <dbReference type="Proteomes" id="UP001184230"/>
    </source>
</evidence>
<dbReference type="Pfam" id="PF11828">
    <property type="entry name" value="DUF3348"/>
    <property type="match status" value="1"/>
</dbReference>
<gene>
    <name evidence="1" type="ORF">J2739_000938</name>
</gene>
<comment type="caution">
    <text evidence="1">The sequence shown here is derived from an EMBL/GenBank/DDBJ whole genome shotgun (WGS) entry which is preliminary data.</text>
</comment>
<proteinExistence type="predicted"/>
<sequence length="215" mass="23347">MLARLADIDVAEPRHAFADRLSQWLGWTDAISLSAVLNCGPAAVPASVRAVQGGEEGECLRLRGVLAKAIADDGALAAEKERTDTAAGFSPYRRHYLARQQTMEMALGPLRERLRASLAARSPAMAQLAAVDAVMEQALGAQERSLLSTVPGPLEKHFVRLRQAHQATPDEPEGGAPQMAWQDVFRKDMQSVLLAELDIRFEPVEGLLEALRKSS</sequence>
<organism evidence="1 2">
    <name type="scientific">Variovorax soli</name>
    <dbReference type="NCBI Taxonomy" id="376815"/>
    <lineage>
        <taxon>Bacteria</taxon>
        <taxon>Pseudomonadati</taxon>
        <taxon>Pseudomonadota</taxon>
        <taxon>Betaproteobacteria</taxon>
        <taxon>Burkholderiales</taxon>
        <taxon>Comamonadaceae</taxon>
        <taxon>Variovorax</taxon>
    </lineage>
</organism>
<protein>
    <recommendedName>
        <fullName evidence="3">DUF3348 domain-containing protein</fullName>
    </recommendedName>
</protein>
<accession>A0ABU1N9R4</accession>
<dbReference type="Proteomes" id="UP001184230">
    <property type="component" value="Unassembled WGS sequence"/>
</dbReference>
<name>A0ABU1N9R4_9BURK</name>
<reference evidence="1 2" key="1">
    <citation type="submission" date="2023-07" db="EMBL/GenBank/DDBJ databases">
        <title>Sorghum-associated microbial communities from plants grown in Nebraska, USA.</title>
        <authorList>
            <person name="Schachtman D."/>
        </authorList>
    </citation>
    <scope>NUCLEOTIDE SEQUENCE [LARGE SCALE GENOMIC DNA]</scope>
    <source>
        <strain evidence="1 2">DS1781</strain>
    </source>
</reference>
<evidence type="ECO:0000313" key="1">
    <source>
        <dbReference type="EMBL" id="MDR6535178.1"/>
    </source>
</evidence>
<keyword evidence="2" id="KW-1185">Reference proteome</keyword>
<evidence type="ECO:0008006" key="3">
    <source>
        <dbReference type="Google" id="ProtNLM"/>
    </source>
</evidence>